<evidence type="ECO:0000256" key="5">
    <source>
        <dbReference type="SAM" id="MobiDB-lite"/>
    </source>
</evidence>
<dbReference type="EMBL" id="NBII01000001">
    <property type="protein sequence ID" value="PAV24049.1"/>
    <property type="molecule type" value="Genomic_DNA"/>
</dbReference>
<proteinExistence type="predicted"/>
<gene>
    <name evidence="7" type="ORF">PNOK_0111700</name>
</gene>
<protein>
    <submittedName>
        <fullName evidence="7">MFS general substrate transporter</fullName>
    </submittedName>
</protein>
<dbReference type="InParanoid" id="A0A286UWR7"/>
<dbReference type="InterPro" id="IPR036259">
    <property type="entry name" value="MFS_trans_sf"/>
</dbReference>
<feature type="transmembrane region" description="Helical" evidence="6">
    <location>
        <begin position="259"/>
        <end position="287"/>
    </location>
</feature>
<keyword evidence="8" id="KW-1185">Reference proteome</keyword>
<feature type="compositionally biased region" description="Basic and acidic residues" evidence="5">
    <location>
        <begin position="1"/>
        <end position="10"/>
    </location>
</feature>
<organism evidence="7 8">
    <name type="scientific">Pyrrhoderma noxium</name>
    <dbReference type="NCBI Taxonomy" id="2282107"/>
    <lineage>
        <taxon>Eukaryota</taxon>
        <taxon>Fungi</taxon>
        <taxon>Dikarya</taxon>
        <taxon>Basidiomycota</taxon>
        <taxon>Agaricomycotina</taxon>
        <taxon>Agaricomycetes</taxon>
        <taxon>Hymenochaetales</taxon>
        <taxon>Hymenochaetaceae</taxon>
        <taxon>Pyrrhoderma</taxon>
    </lineage>
</organism>
<dbReference type="GO" id="GO:0016020">
    <property type="term" value="C:membrane"/>
    <property type="evidence" value="ECO:0007669"/>
    <property type="project" value="UniProtKB-SubCell"/>
</dbReference>
<evidence type="ECO:0000256" key="3">
    <source>
        <dbReference type="ARBA" id="ARBA00022989"/>
    </source>
</evidence>
<reference evidence="7 8" key="1">
    <citation type="journal article" date="2017" name="Mol. Ecol.">
        <title>Comparative and population genomic landscape of Phellinus noxius: A hypervariable fungus causing root rot in trees.</title>
        <authorList>
            <person name="Chung C.L."/>
            <person name="Lee T.J."/>
            <person name="Akiba M."/>
            <person name="Lee H.H."/>
            <person name="Kuo T.H."/>
            <person name="Liu D."/>
            <person name="Ke H.M."/>
            <person name="Yokoi T."/>
            <person name="Roa M.B."/>
            <person name="Lu M.J."/>
            <person name="Chang Y.Y."/>
            <person name="Ann P.J."/>
            <person name="Tsai J.N."/>
            <person name="Chen C.Y."/>
            <person name="Tzean S.S."/>
            <person name="Ota Y."/>
            <person name="Hattori T."/>
            <person name="Sahashi N."/>
            <person name="Liou R.F."/>
            <person name="Kikuchi T."/>
            <person name="Tsai I.J."/>
        </authorList>
    </citation>
    <scope>NUCLEOTIDE SEQUENCE [LARGE SCALE GENOMIC DNA]</scope>
    <source>
        <strain evidence="7 8">FFPRI411160</strain>
    </source>
</reference>
<feature type="transmembrane region" description="Helical" evidence="6">
    <location>
        <begin position="231"/>
        <end position="253"/>
    </location>
</feature>
<dbReference type="Proteomes" id="UP000217199">
    <property type="component" value="Unassembled WGS sequence"/>
</dbReference>
<evidence type="ECO:0000256" key="2">
    <source>
        <dbReference type="ARBA" id="ARBA00022692"/>
    </source>
</evidence>
<name>A0A286UWR7_9AGAM</name>
<keyword evidence="3 6" id="KW-1133">Transmembrane helix</keyword>
<keyword evidence="4 6" id="KW-0472">Membrane</keyword>
<evidence type="ECO:0000256" key="1">
    <source>
        <dbReference type="ARBA" id="ARBA00004141"/>
    </source>
</evidence>
<feature type="transmembrane region" description="Helical" evidence="6">
    <location>
        <begin position="548"/>
        <end position="574"/>
    </location>
</feature>
<feature type="transmembrane region" description="Helical" evidence="6">
    <location>
        <begin position="299"/>
        <end position="323"/>
    </location>
</feature>
<feature type="region of interest" description="Disordered" evidence="5">
    <location>
        <begin position="1"/>
        <end position="40"/>
    </location>
</feature>
<feature type="region of interest" description="Disordered" evidence="5">
    <location>
        <begin position="484"/>
        <end position="508"/>
    </location>
</feature>
<dbReference type="GO" id="GO:0022857">
    <property type="term" value="F:transmembrane transporter activity"/>
    <property type="evidence" value="ECO:0007669"/>
    <property type="project" value="InterPro"/>
</dbReference>
<comment type="subcellular location">
    <subcellularLocation>
        <location evidence="1">Membrane</location>
        <topology evidence="1">Multi-pass membrane protein</topology>
    </subcellularLocation>
</comment>
<feature type="compositionally biased region" description="Low complexity" evidence="5">
    <location>
        <begin position="492"/>
        <end position="504"/>
    </location>
</feature>
<evidence type="ECO:0000313" key="7">
    <source>
        <dbReference type="EMBL" id="PAV24049.1"/>
    </source>
</evidence>
<keyword evidence="2 6" id="KW-0812">Transmembrane</keyword>
<evidence type="ECO:0000256" key="6">
    <source>
        <dbReference type="SAM" id="Phobius"/>
    </source>
</evidence>
<feature type="compositionally biased region" description="Low complexity" evidence="5">
    <location>
        <begin position="13"/>
        <end position="24"/>
    </location>
</feature>
<feature type="transmembrane region" description="Helical" evidence="6">
    <location>
        <begin position="443"/>
        <end position="467"/>
    </location>
</feature>
<dbReference type="PANTHER" id="PTHR23507">
    <property type="entry name" value="ZGC:174356"/>
    <property type="match status" value="1"/>
</dbReference>
<feature type="transmembrane region" description="Helical" evidence="6">
    <location>
        <begin position="196"/>
        <end position="219"/>
    </location>
</feature>
<dbReference type="Pfam" id="PF07690">
    <property type="entry name" value="MFS_1"/>
    <property type="match status" value="1"/>
</dbReference>
<accession>A0A286UWR7</accession>
<dbReference type="PANTHER" id="PTHR23507:SF1">
    <property type="entry name" value="FI18259P1-RELATED"/>
    <property type="match status" value="1"/>
</dbReference>
<sequence length="673" mass="73901">MLREWPRVETRMSSSGTTLPTSSSTHRRHAEAFQQQGSEIFEVPEEPVLEETVDAFHDEERGRGLGISADFGESEDRRDDVDHRPWYLRPSPWWMLTLMPLSAMTVAGVSPSLLQIYTEIACKSLYEKHDSSLRYIGNVSEDDSLVTLPHVHHLYLETDAQHTNEPVEFYPSIKEGRLEENKERGNCASDPKVQAIVASLLTAMTTTLGVLSCITGASWASLSDRLGRSKVLAISAFGFIFSYSIIVFGTLFVDRIPGGYWFFVIGPIVHGLLGGSATATAATNAYIADCTPASARSRTFSLTLGLRFTGMAAGPTVCAFLVRATGTPLAAPAFVVGFHILYTIVVLFAMPESLSLMGNESRISVIRRSVIYFVEKTFSFLRPLSLVKPSTLVDTVSGKTYKDWSLTFIALSAGLASFILASYSTMGQFGAATYGWSAVELGYWFSGIVAARAATLTVILPAIIKLYHYHTSSRKSIAENEPLLSQREDDSVTSSSQTLSNNTTPVVDDKKLSRHSPAFDLTIAQASLALEIVCYGLVPFIFKSSPAYIALTVLASCGAGFGPAIQALAVDLYARRGGGETGRLFGVLSVVQSTSSQIIGPLVYGITYMKIDHVLELWRELLDIQIVLEYHRVWSQSSMSDPRLKPWTNSHNVSRLHEDIIESKVLNIKIKRK</sequence>
<dbReference type="AlphaFoldDB" id="A0A286UWR7"/>
<dbReference type="OrthoDB" id="3026777at2759"/>
<evidence type="ECO:0000313" key="8">
    <source>
        <dbReference type="Proteomes" id="UP000217199"/>
    </source>
</evidence>
<comment type="caution">
    <text evidence="7">The sequence shown here is derived from an EMBL/GenBank/DDBJ whole genome shotgun (WGS) entry which is preliminary data.</text>
</comment>
<dbReference type="SUPFAM" id="SSF103473">
    <property type="entry name" value="MFS general substrate transporter"/>
    <property type="match status" value="1"/>
</dbReference>
<feature type="transmembrane region" description="Helical" evidence="6">
    <location>
        <begin position="329"/>
        <end position="350"/>
    </location>
</feature>
<feature type="transmembrane region" description="Helical" evidence="6">
    <location>
        <begin position="404"/>
        <end position="423"/>
    </location>
</feature>
<feature type="transmembrane region" description="Helical" evidence="6">
    <location>
        <begin position="518"/>
        <end position="542"/>
    </location>
</feature>
<dbReference type="Gene3D" id="1.20.1250.20">
    <property type="entry name" value="MFS general substrate transporter like domains"/>
    <property type="match status" value="1"/>
</dbReference>
<dbReference type="InterPro" id="IPR011701">
    <property type="entry name" value="MFS"/>
</dbReference>
<evidence type="ECO:0000256" key="4">
    <source>
        <dbReference type="ARBA" id="ARBA00023136"/>
    </source>
</evidence>